<evidence type="ECO:0000313" key="2">
    <source>
        <dbReference type="Proteomes" id="UP000658258"/>
    </source>
</evidence>
<organism evidence="1 2">
    <name type="scientific">Roseivirga thermotolerans</name>
    <dbReference type="NCBI Taxonomy" id="1758176"/>
    <lineage>
        <taxon>Bacteria</taxon>
        <taxon>Pseudomonadati</taxon>
        <taxon>Bacteroidota</taxon>
        <taxon>Cytophagia</taxon>
        <taxon>Cytophagales</taxon>
        <taxon>Roseivirgaceae</taxon>
        <taxon>Roseivirga</taxon>
    </lineage>
</organism>
<keyword evidence="2" id="KW-1185">Reference proteome</keyword>
<evidence type="ECO:0000313" key="1">
    <source>
        <dbReference type="EMBL" id="GHE62280.1"/>
    </source>
</evidence>
<sequence>MAQDKVDDKKNYLIVVANSADKAANEQVLEQMKKKFKDAGLHYDAKEKKYYVYIEKYYSKSGADYAVWWHKKENPDLPKVWAKAVPVETSN</sequence>
<gene>
    <name evidence="1" type="ORF">GCM10011340_16790</name>
</gene>
<accession>A0ABQ3I7I5</accession>
<comment type="caution">
    <text evidence="1">The sequence shown here is derived from an EMBL/GenBank/DDBJ whole genome shotgun (WGS) entry which is preliminary data.</text>
</comment>
<dbReference type="EMBL" id="BNAG01000002">
    <property type="protein sequence ID" value="GHE62280.1"/>
    <property type="molecule type" value="Genomic_DNA"/>
</dbReference>
<dbReference type="Proteomes" id="UP000658258">
    <property type="component" value="Unassembled WGS sequence"/>
</dbReference>
<reference evidence="2" key="1">
    <citation type="journal article" date="2019" name="Int. J. Syst. Evol. Microbiol.">
        <title>The Global Catalogue of Microorganisms (GCM) 10K type strain sequencing project: providing services to taxonomists for standard genome sequencing and annotation.</title>
        <authorList>
            <consortium name="The Broad Institute Genomics Platform"/>
            <consortium name="The Broad Institute Genome Sequencing Center for Infectious Disease"/>
            <person name="Wu L."/>
            <person name="Ma J."/>
        </authorList>
    </citation>
    <scope>NUCLEOTIDE SEQUENCE [LARGE SCALE GENOMIC DNA]</scope>
    <source>
        <strain evidence="2">CGMCC 1.15111</strain>
    </source>
</reference>
<proteinExistence type="predicted"/>
<name>A0ABQ3I7I5_9BACT</name>
<protein>
    <submittedName>
        <fullName evidence="1">Uncharacterized protein</fullName>
    </submittedName>
</protein>